<feature type="domain" description="HTH tetR-type" evidence="3">
    <location>
        <begin position="1"/>
        <end position="61"/>
    </location>
</feature>
<dbReference type="InterPro" id="IPR041583">
    <property type="entry name" value="TetR_C_31"/>
</dbReference>
<dbReference type="InterPro" id="IPR001647">
    <property type="entry name" value="HTH_TetR"/>
</dbReference>
<evidence type="ECO:0000313" key="4">
    <source>
        <dbReference type="EMBL" id="SLM96463.1"/>
    </source>
</evidence>
<dbReference type="Pfam" id="PF17940">
    <property type="entry name" value="TetR_C_31"/>
    <property type="match status" value="1"/>
</dbReference>
<feature type="DNA-binding region" description="H-T-H motif" evidence="2">
    <location>
        <begin position="24"/>
        <end position="43"/>
    </location>
</feature>
<dbReference type="Gene3D" id="1.10.357.10">
    <property type="entry name" value="Tetracycline Repressor, domain 2"/>
    <property type="match status" value="1"/>
</dbReference>
<evidence type="ECO:0000259" key="3">
    <source>
        <dbReference type="PROSITE" id="PS50977"/>
    </source>
</evidence>
<evidence type="ECO:0000256" key="2">
    <source>
        <dbReference type="PROSITE-ProRule" id="PRU00335"/>
    </source>
</evidence>
<proteinExistence type="predicted"/>
<dbReference type="SUPFAM" id="SSF46689">
    <property type="entry name" value="Homeodomain-like"/>
    <property type="match status" value="1"/>
</dbReference>
<dbReference type="RefSeq" id="WP_143275833.1">
    <property type="nucleotide sequence ID" value="NZ_FWFF01000008.1"/>
</dbReference>
<organism evidence="4 5">
    <name type="scientific">Brevibacterium yomogidense</name>
    <dbReference type="NCBI Taxonomy" id="946573"/>
    <lineage>
        <taxon>Bacteria</taxon>
        <taxon>Bacillati</taxon>
        <taxon>Actinomycetota</taxon>
        <taxon>Actinomycetes</taxon>
        <taxon>Micrococcales</taxon>
        <taxon>Brevibacteriaceae</taxon>
        <taxon>Brevibacterium</taxon>
    </lineage>
</organism>
<dbReference type="Proteomes" id="UP000196581">
    <property type="component" value="Unassembled WGS sequence"/>
</dbReference>
<keyword evidence="1 2" id="KW-0238">DNA-binding</keyword>
<sequence>MGRREQIVESSLLVVAESGLKGLTHRAADKRAGLAEGSTGNLFPRRDDLIRAILRRLEARDVASFAEAHASRVSSPDDLAALLAHGVEQMLAPEGETLTRVRFTMMLAYPQATEAFHARFLRTLEKVMVRAGVDDDVEERARAVSSCFDGFLFHALSVDPRPVDTKAVAGAFRVLLSGSQPNP</sequence>
<evidence type="ECO:0000313" key="5">
    <source>
        <dbReference type="Proteomes" id="UP000196581"/>
    </source>
</evidence>
<keyword evidence="5" id="KW-1185">Reference proteome</keyword>
<name>A0A1X6XBI9_9MICO</name>
<gene>
    <name evidence="4" type="ORF">FM105_05830</name>
</gene>
<reference evidence="5" key="1">
    <citation type="submission" date="2017-02" db="EMBL/GenBank/DDBJ databases">
        <authorList>
            <person name="Dridi B."/>
        </authorList>
    </citation>
    <scope>NUCLEOTIDE SEQUENCE [LARGE SCALE GENOMIC DNA]</scope>
    <source>
        <strain evidence="5">B Co 03.10</strain>
    </source>
</reference>
<dbReference type="EMBL" id="FWFF01000008">
    <property type="protein sequence ID" value="SLM96463.1"/>
    <property type="molecule type" value="Genomic_DNA"/>
</dbReference>
<dbReference type="InterPro" id="IPR009057">
    <property type="entry name" value="Homeodomain-like_sf"/>
</dbReference>
<dbReference type="PROSITE" id="PS50977">
    <property type="entry name" value="HTH_TETR_2"/>
    <property type="match status" value="1"/>
</dbReference>
<evidence type="ECO:0000256" key="1">
    <source>
        <dbReference type="ARBA" id="ARBA00023125"/>
    </source>
</evidence>
<protein>
    <recommendedName>
        <fullName evidence="3">HTH tetR-type domain-containing protein</fullName>
    </recommendedName>
</protein>
<dbReference type="GO" id="GO:0003677">
    <property type="term" value="F:DNA binding"/>
    <property type="evidence" value="ECO:0007669"/>
    <property type="project" value="UniProtKB-UniRule"/>
</dbReference>
<dbReference type="AlphaFoldDB" id="A0A1X6XBI9"/>
<accession>A0A1X6XBI9</accession>